<comment type="caution">
    <text evidence="2">The sequence shown here is derived from an EMBL/GenBank/DDBJ whole genome shotgun (WGS) entry which is preliminary data.</text>
</comment>
<evidence type="ECO:0000313" key="2">
    <source>
        <dbReference type="EMBL" id="TNJ29402.1"/>
    </source>
</evidence>
<name>A0A4Z1SU10_GIAMU</name>
<feature type="compositionally biased region" description="Polar residues" evidence="1">
    <location>
        <begin position="89"/>
        <end position="98"/>
    </location>
</feature>
<evidence type="ECO:0000256" key="1">
    <source>
        <dbReference type="SAM" id="MobiDB-lite"/>
    </source>
</evidence>
<dbReference type="AlphaFoldDB" id="A0A4Z1SU10"/>
<accession>A0A4Z1SU10</accession>
<keyword evidence="3" id="KW-1185">Reference proteome</keyword>
<dbReference type="EMBL" id="VDLU01000001">
    <property type="protein sequence ID" value="TNJ29402.1"/>
    <property type="molecule type" value="Genomic_DNA"/>
</dbReference>
<reference evidence="2 3" key="1">
    <citation type="submission" date="2019-05" db="EMBL/GenBank/DDBJ databases">
        <title>The compact genome of Giardia muris reveals important steps in the evolution of intestinal protozoan parasites.</title>
        <authorList>
            <person name="Xu F."/>
            <person name="Jimenez-Gonzalez A."/>
            <person name="Einarsson E."/>
            <person name="Astvaldsson A."/>
            <person name="Peirasmaki D."/>
            <person name="Eckmann L."/>
            <person name="Andersson J.O."/>
            <person name="Svard S.G."/>
            <person name="Jerlstrom-Hultqvist J."/>
        </authorList>
    </citation>
    <scope>NUCLEOTIDE SEQUENCE [LARGE SCALE GENOMIC DNA]</scope>
    <source>
        <strain evidence="2 3">Roberts-Thomson</strain>
    </source>
</reference>
<feature type="region of interest" description="Disordered" evidence="1">
    <location>
        <begin position="263"/>
        <end position="297"/>
    </location>
</feature>
<sequence length="309" mass="33771">MLRVPSSRPWSTRSPVTRAVESPRRVKSTAPKKRVAHTRVRAVHPEPYDDLPKDRPPRRIEYTTGIEALPRAYFTYKYRPPMSMGQPRATHSASAKGTTKSKRRASSRAPVGVRADSPTPGSDGRHRAHSERIVPSLALTPQISESDPSSPHGSTHYVIPTAPTPSAHPQLVSSGITREFRLSGSEPLPLCSAINPLGTGVDSSEVTAGLMTPKIVHSSTIFQMNTPVPDPLDGYLSGVTPQETRSRPAKGARPYRRTVQFDVESTASTPCERTRPTIFDPRPAQPSPTSGRRVPDTDMSLADFMFVDL</sequence>
<feature type="compositionally biased region" description="Basic residues" evidence="1">
    <location>
        <begin position="25"/>
        <end position="42"/>
    </location>
</feature>
<gene>
    <name evidence="2" type="ORF">GMRT_15983</name>
</gene>
<feature type="compositionally biased region" description="Polar residues" evidence="1">
    <location>
        <begin position="139"/>
        <end position="153"/>
    </location>
</feature>
<feature type="region of interest" description="Disordered" evidence="1">
    <location>
        <begin position="80"/>
        <end position="170"/>
    </location>
</feature>
<feature type="compositionally biased region" description="Basic and acidic residues" evidence="1">
    <location>
        <begin position="43"/>
        <end position="61"/>
    </location>
</feature>
<protein>
    <submittedName>
        <fullName evidence="2">Uncharacterized protein</fullName>
    </submittedName>
</protein>
<dbReference type="VEuPathDB" id="GiardiaDB:GMRT_15983"/>
<evidence type="ECO:0000313" key="3">
    <source>
        <dbReference type="Proteomes" id="UP000315496"/>
    </source>
</evidence>
<proteinExistence type="predicted"/>
<organism evidence="2 3">
    <name type="scientific">Giardia muris</name>
    <dbReference type="NCBI Taxonomy" id="5742"/>
    <lineage>
        <taxon>Eukaryota</taxon>
        <taxon>Metamonada</taxon>
        <taxon>Diplomonadida</taxon>
        <taxon>Hexamitidae</taxon>
        <taxon>Giardiinae</taxon>
        <taxon>Giardia</taxon>
    </lineage>
</organism>
<feature type="region of interest" description="Disordered" evidence="1">
    <location>
        <begin position="1"/>
        <end position="64"/>
    </location>
</feature>
<dbReference type="Proteomes" id="UP000315496">
    <property type="component" value="Chromosome 1"/>
</dbReference>